<comment type="caution">
    <text evidence="1">The sequence shown here is derived from an EMBL/GenBank/DDBJ whole genome shotgun (WGS) entry which is preliminary data.</text>
</comment>
<accession>A0A0F9JBY0</accession>
<proteinExistence type="predicted"/>
<organism evidence="1">
    <name type="scientific">marine sediment metagenome</name>
    <dbReference type="NCBI Taxonomy" id="412755"/>
    <lineage>
        <taxon>unclassified sequences</taxon>
        <taxon>metagenomes</taxon>
        <taxon>ecological metagenomes</taxon>
    </lineage>
</organism>
<evidence type="ECO:0000313" key="1">
    <source>
        <dbReference type="EMBL" id="KKM67294.1"/>
    </source>
</evidence>
<protein>
    <recommendedName>
        <fullName evidence="2">Polymerase beta nucleotidyltransferase domain-containing protein</fullName>
    </recommendedName>
</protein>
<dbReference type="AlphaFoldDB" id="A0A0F9JBY0"/>
<gene>
    <name evidence="1" type="ORF">LCGC14_1472560</name>
</gene>
<sequence>MEQYSRELKRVVGYFKEMEEVSALYVYGGIGSGQYAGPGYGVGVLSSLRDPMALRSLELDCRVQCDDILDVVCLDTASVGLRHHVARCGSVVYERNRARRVRFESRAMNTFDDQIVLGYGLGPELASEIVLDMLEDDMGF</sequence>
<reference evidence="1" key="1">
    <citation type="journal article" date="2015" name="Nature">
        <title>Complex archaea that bridge the gap between prokaryotes and eukaryotes.</title>
        <authorList>
            <person name="Spang A."/>
            <person name="Saw J.H."/>
            <person name="Jorgensen S.L."/>
            <person name="Zaremba-Niedzwiedzka K."/>
            <person name="Martijn J."/>
            <person name="Lind A.E."/>
            <person name="van Eijk R."/>
            <person name="Schleper C."/>
            <person name="Guy L."/>
            <person name="Ettema T.J."/>
        </authorList>
    </citation>
    <scope>NUCLEOTIDE SEQUENCE</scope>
</reference>
<evidence type="ECO:0008006" key="2">
    <source>
        <dbReference type="Google" id="ProtNLM"/>
    </source>
</evidence>
<dbReference type="EMBL" id="LAZR01010374">
    <property type="protein sequence ID" value="KKM67294.1"/>
    <property type="molecule type" value="Genomic_DNA"/>
</dbReference>
<name>A0A0F9JBY0_9ZZZZ</name>